<dbReference type="AlphaFoldDB" id="A0A927IG96"/>
<gene>
    <name evidence="5" type="ORF">IEN85_15765</name>
</gene>
<dbReference type="RefSeq" id="WP_191618063.1">
    <property type="nucleotide sequence ID" value="NZ_JACYFG010000038.1"/>
</dbReference>
<dbReference type="GO" id="GO:1990281">
    <property type="term" value="C:efflux pump complex"/>
    <property type="evidence" value="ECO:0007669"/>
    <property type="project" value="TreeGrafter"/>
</dbReference>
<dbReference type="InterPro" id="IPR006143">
    <property type="entry name" value="RND_pump_MFP"/>
</dbReference>
<name>A0A927IG96_9BACT</name>
<feature type="domain" description="Multidrug resistance protein MdtA-like barrel-sandwich hybrid" evidence="2">
    <location>
        <begin position="57"/>
        <end position="177"/>
    </location>
</feature>
<proteinExistence type="inferred from homology"/>
<keyword evidence="6" id="KW-1185">Reference proteome</keyword>
<feature type="domain" description="YknX-like C-terminal permuted SH3-like" evidence="4">
    <location>
        <begin position="269"/>
        <end position="339"/>
    </location>
</feature>
<evidence type="ECO:0000256" key="1">
    <source>
        <dbReference type="ARBA" id="ARBA00009477"/>
    </source>
</evidence>
<evidence type="ECO:0000313" key="5">
    <source>
        <dbReference type="EMBL" id="MBD5780957.1"/>
    </source>
</evidence>
<evidence type="ECO:0000259" key="3">
    <source>
        <dbReference type="Pfam" id="PF25954"/>
    </source>
</evidence>
<dbReference type="PANTHER" id="PTHR30469:SF16">
    <property type="entry name" value="HAE1 FAMILY EFFLUX PUMP MFP COMPONENT"/>
    <property type="match status" value="1"/>
</dbReference>
<reference evidence="5" key="1">
    <citation type="submission" date="2020-09" db="EMBL/GenBank/DDBJ databases">
        <title>Pelagicoccus enzymogenes sp. nov. with an EPS production, isolated from marine sediment.</title>
        <authorList>
            <person name="Feng X."/>
        </authorList>
    </citation>
    <scope>NUCLEOTIDE SEQUENCE</scope>
    <source>
        <strain evidence="5">NFK12</strain>
    </source>
</reference>
<evidence type="ECO:0000259" key="4">
    <source>
        <dbReference type="Pfam" id="PF25989"/>
    </source>
</evidence>
<dbReference type="GO" id="GO:0015562">
    <property type="term" value="F:efflux transmembrane transporter activity"/>
    <property type="evidence" value="ECO:0007669"/>
    <property type="project" value="TreeGrafter"/>
</dbReference>
<dbReference type="Pfam" id="PF25989">
    <property type="entry name" value="YknX_C"/>
    <property type="match status" value="1"/>
</dbReference>
<protein>
    <submittedName>
        <fullName evidence="5">Efflux RND transporter periplasmic adaptor subunit</fullName>
    </submittedName>
</protein>
<dbReference type="Gene3D" id="2.40.50.100">
    <property type="match status" value="1"/>
</dbReference>
<accession>A0A927IG96</accession>
<feature type="domain" description="CusB-like beta-barrel" evidence="3">
    <location>
        <begin position="190"/>
        <end position="263"/>
    </location>
</feature>
<dbReference type="InterPro" id="IPR058637">
    <property type="entry name" value="YknX-like_C"/>
</dbReference>
<dbReference type="InterPro" id="IPR058625">
    <property type="entry name" value="MdtA-like_BSH"/>
</dbReference>
<dbReference type="SUPFAM" id="SSF111369">
    <property type="entry name" value="HlyD-like secretion proteins"/>
    <property type="match status" value="1"/>
</dbReference>
<dbReference type="PANTHER" id="PTHR30469">
    <property type="entry name" value="MULTIDRUG RESISTANCE PROTEIN MDTA"/>
    <property type="match status" value="1"/>
</dbReference>
<dbReference type="FunFam" id="2.40.30.170:FF:000010">
    <property type="entry name" value="Efflux RND transporter periplasmic adaptor subunit"/>
    <property type="match status" value="1"/>
</dbReference>
<dbReference type="InterPro" id="IPR058792">
    <property type="entry name" value="Beta-barrel_RND_2"/>
</dbReference>
<comment type="caution">
    <text evidence="5">The sequence shown here is derived from an EMBL/GenBank/DDBJ whole genome shotgun (WGS) entry which is preliminary data.</text>
</comment>
<dbReference type="Pfam" id="PF25917">
    <property type="entry name" value="BSH_RND"/>
    <property type="match status" value="1"/>
</dbReference>
<evidence type="ECO:0000313" key="6">
    <source>
        <dbReference type="Proteomes" id="UP000622317"/>
    </source>
</evidence>
<dbReference type="Gene3D" id="2.40.420.20">
    <property type="match status" value="1"/>
</dbReference>
<evidence type="ECO:0000259" key="2">
    <source>
        <dbReference type="Pfam" id="PF25917"/>
    </source>
</evidence>
<dbReference type="Gene3D" id="2.40.30.170">
    <property type="match status" value="1"/>
</dbReference>
<dbReference type="EMBL" id="JACYFG010000038">
    <property type="protein sequence ID" value="MBD5780957.1"/>
    <property type="molecule type" value="Genomic_DNA"/>
</dbReference>
<dbReference type="Proteomes" id="UP000622317">
    <property type="component" value="Unassembled WGS sequence"/>
</dbReference>
<comment type="similarity">
    <text evidence="1">Belongs to the membrane fusion protein (MFP) (TC 8.A.1) family.</text>
</comment>
<organism evidence="5 6">
    <name type="scientific">Pelagicoccus enzymogenes</name>
    <dbReference type="NCBI Taxonomy" id="2773457"/>
    <lineage>
        <taxon>Bacteria</taxon>
        <taxon>Pseudomonadati</taxon>
        <taxon>Verrucomicrobiota</taxon>
        <taxon>Opitutia</taxon>
        <taxon>Puniceicoccales</taxon>
        <taxon>Pelagicoccaceae</taxon>
        <taxon>Pelagicoccus</taxon>
    </lineage>
</organism>
<sequence>MKRVLTFSLLAHLCIAQIHGQASGNAAPPTPVIVKVASLKAYADEVEALGTLKANESVELTSSVTEIVKRVSFDDSQRVKKGVVLLEMDTAEELAELAEQESIMDEAMRQVARLKPLIEQGAASTSALTESERDVAGAKARIQAIRSRIDQRVIKAPFDGVLGLRNISVGALAQPGSIIATIDDDSVMKLDFSVPEVFLSTLKPGVAIEAESAAYPGRVFEGTIANVDSRIDPVTRSIQARALIDNQEGLLKPGLLMKVELQKNPRQALLVPEESIVTDGPEHFVFVVAGSGENLSVERRKVRIGTRSFGEAEILSGLSAGDQVVTHGTLRLRNGSPITIKAVEKNGESLDALIKGKTASN</sequence>
<dbReference type="Pfam" id="PF25954">
    <property type="entry name" value="Beta-barrel_RND_2"/>
    <property type="match status" value="1"/>
</dbReference>
<dbReference type="Gene3D" id="1.10.287.470">
    <property type="entry name" value="Helix hairpin bin"/>
    <property type="match status" value="1"/>
</dbReference>
<dbReference type="NCBIfam" id="TIGR01730">
    <property type="entry name" value="RND_mfp"/>
    <property type="match status" value="1"/>
</dbReference>